<dbReference type="AlphaFoldDB" id="A0A1K2EWK2"/>
<reference evidence="2 3" key="1">
    <citation type="submission" date="2016-11" db="EMBL/GenBank/DDBJ databases">
        <authorList>
            <person name="Jaros S."/>
            <person name="Januszkiewicz K."/>
            <person name="Wedrychowicz H."/>
        </authorList>
    </citation>
    <scope>NUCLEOTIDE SEQUENCE [LARGE SCALE GENOMIC DNA]</scope>
    <source>
        <strain evidence="2 3">OK807</strain>
    </source>
</reference>
<dbReference type="SUPFAM" id="SSF54427">
    <property type="entry name" value="NTF2-like"/>
    <property type="match status" value="1"/>
</dbReference>
<dbReference type="OrthoDB" id="4772778at2"/>
<name>A0A1K2EWK2_STRAR</name>
<dbReference type="InterPro" id="IPR037401">
    <property type="entry name" value="SnoaL-like"/>
</dbReference>
<evidence type="ECO:0000313" key="3">
    <source>
        <dbReference type="Proteomes" id="UP000181909"/>
    </source>
</evidence>
<organism evidence="2 3">
    <name type="scientific">Streptomyces atratus</name>
    <dbReference type="NCBI Taxonomy" id="1893"/>
    <lineage>
        <taxon>Bacteria</taxon>
        <taxon>Bacillati</taxon>
        <taxon>Actinomycetota</taxon>
        <taxon>Actinomycetes</taxon>
        <taxon>Kitasatosporales</taxon>
        <taxon>Streptomycetaceae</taxon>
        <taxon>Streptomyces</taxon>
    </lineage>
</organism>
<gene>
    <name evidence="2" type="ORF">SAMN02787144_102486</name>
</gene>
<accession>A0A1K2EWK2</accession>
<proteinExistence type="predicted"/>
<keyword evidence="2" id="KW-0413">Isomerase</keyword>
<dbReference type="STRING" id="1893.SAMN02787144_102486"/>
<sequence>MTVSDGAPSTGAREQRIHRYYELVDAGDVSGLVALFDPEAVYRRPGYDALVGAAELERFYREQRVIREGRHTLSTALVQWDGAAVHGTFEGVLHDGREVSLRFADFFTFSDSGAFRSRDTFFFAPLV</sequence>
<dbReference type="EMBL" id="FPJO01000024">
    <property type="protein sequence ID" value="SFY40055.1"/>
    <property type="molecule type" value="Genomic_DNA"/>
</dbReference>
<evidence type="ECO:0000313" key="2">
    <source>
        <dbReference type="EMBL" id="SFY40055.1"/>
    </source>
</evidence>
<feature type="domain" description="SnoaL-like" evidence="1">
    <location>
        <begin position="18"/>
        <end position="111"/>
    </location>
</feature>
<evidence type="ECO:0000259" key="1">
    <source>
        <dbReference type="Pfam" id="PF12680"/>
    </source>
</evidence>
<protein>
    <submittedName>
        <fullName evidence="2">Ketosteroid isomerase-related protein</fullName>
    </submittedName>
</protein>
<dbReference type="GO" id="GO:0016853">
    <property type="term" value="F:isomerase activity"/>
    <property type="evidence" value="ECO:0007669"/>
    <property type="project" value="UniProtKB-KW"/>
</dbReference>
<dbReference type="RefSeq" id="WP_072488449.1">
    <property type="nucleotide sequence ID" value="NZ_CP108276.1"/>
</dbReference>
<dbReference type="Gene3D" id="3.10.450.50">
    <property type="match status" value="1"/>
</dbReference>
<dbReference type="Pfam" id="PF12680">
    <property type="entry name" value="SnoaL_2"/>
    <property type="match status" value="1"/>
</dbReference>
<dbReference type="InterPro" id="IPR032710">
    <property type="entry name" value="NTF2-like_dom_sf"/>
</dbReference>
<dbReference type="Proteomes" id="UP000181909">
    <property type="component" value="Unassembled WGS sequence"/>
</dbReference>